<dbReference type="InterPro" id="IPR015421">
    <property type="entry name" value="PyrdxlP-dep_Trfase_major"/>
</dbReference>
<evidence type="ECO:0000256" key="2">
    <source>
        <dbReference type="ARBA" id="ARBA00005011"/>
    </source>
</evidence>
<dbReference type="InterPro" id="IPR015422">
    <property type="entry name" value="PyrdxlP-dep_Trfase_small"/>
</dbReference>
<evidence type="ECO:0000256" key="7">
    <source>
        <dbReference type="ARBA" id="ARBA00022679"/>
    </source>
</evidence>
<gene>
    <name evidence="11 13" type="primary">hisC</name>
    <name evidence="13" type="ORF">ABCS64_00880</name>
</gene>
<evidence type="ECO:0000313" key="14">
    <source>
        <dbReference type="Proteomes" id="UP001574673"/>
    </source>
</evidence>
<dbReference type="InterPro" id="IPR015424">
    <property type="entry name" value="PyrdxlP-dep_Trfase"/>
</dbReference>
<evidence type="ECO:0000259" key="12">
    <source>
        <dbReference type="Pfam" id="PF00155"/>
    </source>
</evidence>
<accession>A0ABV4UAW4</accession>
<comment type="cofactor">
    <cofactor evidence="1 11">
        <name>pyridoxal 5'-phosphate</name>
        <dbReference type="ChEBI" id="CHEBI:597326"/>
    </cofactor>
</comment>
<evidence type="ECO:0000256" key="10">
    <source>
        <dbReference type="ARBA" id="ARBA00047481"/>
    </source>
</evidence>
<comment type="catalytic activity">
    <reaction evidence="10 11">
        <text>L-histidinol phosphate + 2-oxoglutarate = 3-(imidazol-4-yl)-2-oxopropyl phosphate + L-glutamate</text>
        <dbReference type="Rhea" id="RHEA:23744"/>
        <dbReference type="ChEBI" id="CHEBI:16810"/>
        <dbReference type="ChEBI" id="CHEBI:29985"/>
        <dbReference type="ChEBI" id="CHEBI:57766"/>
        <dbReference type="ChEBI" id="CHEBI:57980"/>
        <dbReference type="EC" id="2.6.1.9"/>
    </reaction>
</comment>
<reference evidence="14" key="1">
    <citation type="submission" date="2024-06" db="EMBL/GenBank/DDBJ databases">
        <title>Radixoralia hellwigii gen. nov., sp nov., isolated from a root canal in the human oral cavity.</title>
        <authorList>
            <person name="Bartsch S."/>
            <person name="Wittmer A."/>
            <person name="Schulz A.-K."/>
            <person name="Neumann-Schaal M."/>
            <person name="Wolf J."/>
            <person name="Gronow S."/>
            <person name="Tennert C."/>
            <person name="Haecker G."/>
            <person name="Cieplik F."/>
            <person name="Al-Ahmad A."/>
        </authorList>
    </citation>
    <scope>NUCLEOTIDE SEQUENCE [LARGE SCALE GENOMIC DNA]</scope>
    <source>
        <strain evidence="14">Wk13</strain>
    </source>
</reference>
<dbReference type="Gene3D" id="3.40.640.10">
    <property type="entry name" value="Type I PLP-dependent aspartate aminotransferase-like (Major domain)"/>
    <property type="match status" value="1"/>
</dbReference>
<evidence type="ECO:0000256" key="9">
    <source>
        <dbReference type="ARBA" id="ARBA00023102"/>
    </source>
</evidence>
<sequence>MSQFWSQTVHRLTPYVPGEQPALPGLIKLNTNENPYPPSPAVLAALHEALGEDAAVLRLYPDPEATLLKATIAEQFPASGITPAQIFVGNGSDEVLAHVFMALLQHDRPLLTPDIGYSFYPAYCQLYGIDCVRIPLDDEFTVRIDDYLAPQCGCGAIILANPNAPTGRLLPQSDIERLARAHPDIPVVIDEAYIDFSGETIAEIPTAVPLIKHLPNLLIIRTLSKSYSLAGLRIGYAIGQAPLIEALDRVKNSFNSYPLDRLAIAGGTAALRDRAHFDMTRRAVMQSREWLIGALRGLDFEVLPSATNFIFARHPRHDAAHIAASLRARHILIRHFKQPRIEQYLRISIGTDAQCRALADALSAIVNASGGGQ</sequence>
<dbReference type="SUPFAM" id="SSF53383">
    <property type="entry name" value="PLP-dependent transferases"/>
    <property type="match status" value="1"/>
</dbReference>
<comment type="subunit">
    <text evidence="4 11">Homodimer.</text>
</comment>
<dbReference type="Pfam" id="PF00155">
    <property type="entry name" value="Aminotran_1_2"/>
    <property type="match status" value="1"/>
</dbReference>
<evidence type="ECO:0000256" key="6">
    <source>
        <dbReference type="ARBA" id="ARBA00022605"/>
    </source>
</evidence>
<keyword evidence="5 11" id="KW-0032">Aminotransferase</keyword>
<comment type="caution">
    <text evidence="13">The sequence shown here is derived from an EMBL/GenBank/DDBJ whole genome shotgun (WGS) entry which is preliminary data.</text>
</comment>
<dbReference type="EC" id="2.6.1.9" evidence="11"/>
<keyword evidence="14" id="KW-1185">Reference proteome</keyword>
<dbReference type="NCBIfam" id="TIGR01141">
    <property type="entry name" value="hisC"/>
    <property type="match status" value="1"/>
</dbReference>
<dbReference type="PANTHER" id="PTHR42885:SF2">
    <property type="entry name" value="HISTIDINOL-PHOSPHATE AMINOTRANSFERASE"/>
    <property type="match status" value="1"/>
</dbReference>
<dbReference type="PANTHER" id="PTHR42885">
    <property type="entry name" value="HISTIDINOL-PHOSPHATE AMINOTRANSFERASE-RELATED"/>
    <property type="match status" value="1"/>
</dbReference>
<name>A0ABV4UAW4_9RHOO</name>
<organism evidence="13 14">
    <name type="scientific">Dentiradicibacter hellwigii</name>
    <dbReference type="NCBI Taxonomy" id="3149053"/>
    <lineage>
        <taxon>Bacteria</taxon>
        <taxon>Pseudomonadati</taxon>
        <taxon>Pseudomonadota</taxon>
        <taxon>Betaproteobacteria</taxon>
        <taxon>Rhodocyclales</taxon>
        <taxon>Rhodocyclaceae</taxon>
        <taxon>Dentiradicibacter</taxon>
    </lineage>
</organism>
<dbReference type="InterPro" id="IPR004839">
    <property type="entry name" value="Aminotransferase_I/II_large"/>
</dbReference>
<evidence type="ECO:0000256" key="4">
    <source>
        <dbReference type="ARBA" id="ARBA00011738"/>
    </source>
</evidence>
<comment type="pathway">
    <text evidence="2 11">Amino-acid biosynthesis; L-histidine biosynthesis; L-histidine from 5-phospho-alpha-D-ribose 1-diphosphate: step 7/9.</text>
</comment>
<evidence type="ECO:0000256" key="8">
    <source>
        <dbReference type="ARBA" id="ARBA00022898"/>
    </source>
</evidence>
<proteinExistence type="inferred from homology"/>
<dbReference type="CDD" id="cd00609">
    <property type="entry name" value="AAT_like"/>
    <property type="match status" value="1"/>
</dbReference>
<evidence type="ECO:0000256" key="3">
    <source>
        <dbReference type="ARBA" id="ARBA00007970"/>
    </source>
</evidence>
<evidence type="ECO:0000256" key="5">
    <source>
        <dbReference type="ARBA" id="ARBA00022576"/>
    </source>
</evidence>
<protein>
    <recommendedName>
        <fullName evidence="11">Histidinol-phosphate aminotransferase</fullName>
        <ecNumber evidence="11">2.6.1.9</ecNumber>
    </recommendedName>
    <alternativeName>
        <fullName evidence="11">Imidazole acetol-phosphate transaminase</fullName>
    </alternativeName>
</protein>
<dbReference type="Proteomes" id="UP001574673">
    <property type="component" value="Unassembled WGS sequence"/>
</dbReference>
<dbReference type="GO" id="GO:0004400">
    <property type="term" value="F:histidinol-phosphate transaminase activity"/>
    <property type="evidence" value="ECO:0007669"/>
    <property type="project" value="UniProtKB-EC"/>
</dbReference>
<dbReference type="InterPro" id="IPR005861">
    <property type="entry name" value="HisP_aminotrans"/>
</dbReference>
<evidence type="ECO:0000313" key="13">
    <source>
        <dbReference type="EMBL" id="MFA9948893.1"/>
    </source>
</evidence>
<keyword evidence="9 11" id="KW-0368">Histidine biosynthesis</keyword>
<keyword evidence="6 11" id="KW-0028">Amino-acid biosynthesis</keyword>
<feature type="domain" description="Aminotransferase class I/classII large" evidence="12">
    <location>
        <begin position="26"/>
        <end position="362"/>
    </location>
</feature>
<dbReference type="Gene3D" id="3.90.1150.10">
    <property type="entry name" value="Aspartate Aminotransferase, domain 1"/>
    <property type="match status" value="1"/>
</dbReference>
<keyword evidence="8 11" id="KW-0663">Pyridoxal phosphate</keyword>
<dbReference type="PROSITE" id="PS00599">
    <property type="entry name" value="AA_TRANSFER_CLASS_2"/>
    <property type="match status" value="1"/>
</dbReference>
<dbReference type="RefSeq" id="WP_418890063.1">
    <property type="nucleotide sequence ID" value="NZ_JBEUWX010000001.1"/>
</dbReference>
<comment type="similarity">
    <text evidence="3 11">Belongs to the class-II pyridoxal-phosphate-dependent aminotransferase family. Histidinol-phosphate aminotransferase subfamily.</text>
</comment>
<keyword evidence="7 11" id="KW-0808">Transferase</keyword>
<feature type="modified residue" description="N6-(pyridoxal phosphate)lysine" evidence="11">
    <location>
        <position position="225"/>
    </location>
</feature>
<evidence type="ECO:0000256" key="1">
    <source>
        <dbReference type="ARBA" id="ARBA00001933"/>
    </source>
</evidence>
<dbReference type="EMBL" id="JBEUWX010000001">
    <property type="protein sequence ID" value="MFA9948893.1"/>
    <property type="molecule type" value="Genomic_DNA"/>
</dbReference>
<dbReference type="HAMAP" id="MF_01023">
    <property type="entry name" value="HisC_aminotrans_2"/>
    <property type="match status" value="1"/>
</dbReference>
<dbReference type="InterPro" id="IPR001917">
    <property type="entry name" value="Aminotrans_II_pyridoxalP_BS"/>
</dbReference>
<evidence type="ECO:0000256" key="11">
    <source>
        <dbReference type="HAMAP-Rule" id="MF_01023"/>
    </source>
</evidence>